<keyword evidence="4" id="KW-0539">Nucleus</keyword>
<dbReference type="InterPro" id="IPR012976">
    <property type="entry name" value="NOSIC"/>
</dbReference>
<dbReference type="OMA" id="CFLEANT"/>
<dbReference type="PROSITE" id="PS51358">
    <property type="entry name" value="NOP"/>
    <property type="match status" value="1"/>
</dbReference>
<dbReference type="GO" id="GO:0031428">
    <property type="term" value="C:box C/D methylation guide snoRNP complex"/>
    <property type="evidence" value="ECO:0007669"/>
    <property type="project" value="InterPro"/>
</dbReference>
<dbReference type="GO" id="GO:0042254">
    <property type="term" value="P:ribosome biogenesis"/>
    <property type="evidence" value="ECO:0007669"/>
    <property type="project" value="UniProtKB-KW"/>
</dbReference>
<dbReference type="InterPro" id="IPR042239">
    <property type="entry name" value="Nop_C"/>
</dbReference>
<feature type="compositionally biased region" description="Polar residues" evidence="6">
    <location>
        <begin position="499"/>
        <end position="508"/>
    </location>
</feature>
<evidence type="ECO:0000256" key="1">
    <source>
        <dbReference type="ARBA" id="ARBA00004604"/>
    </source>
</evidence>
<dbReference type="Gene3D" id="1.10.246.90">
    <property type="entry name" value="Nop domain"/>
    <property type="match status" value="1"/>
</dbReference>
<reference evidence="8 9" key="1">
    <citation type="submission" date="2020-04" db="EMBL/GenBank/DDBJ databases">
        <title>Plant Genome Project.</title>
        <authorList>
            <person name="Zhang R.-G."/>
        </authorList>
    </citation>
    <scope>NUCLEOTIDE SEQUENCE [LARGE SCALE GENOMIC DNA]</scope>
    <source>
        <strain evidence="8">YNK0</strain>
        <tissue evidence="8">Leaf</tissue>
    </source>
</reference>
<dbReference type="EMBL" id="JABCRI010000023">
    <property type="protein sequence ID" value="KAF8378121.1"/>
    <property type="molecule type" value="Genomic_DNA"/>
</dbReference>
<dbReference type="FunFam" id="1.10.287.4070:FF:000002">
    <property type="entry name" value="Nucleolar protein 56"/>
    <property type="match status" value="1"/>
</dbReference>
<dbReference type="OrthoDB" id="6780543at2759"/>
<dbReference type="Pfam" id="PF08156">
    <property type="entry name" value="NOP5NT"/>
    <property type="match status" value="1"/>
</dbReference>
<dbReference type="InterPro" id="IPR036070">
    <property type="entry name" value="Nop_dom_sf"/>
</dbReference>
<feature type="domain" description="Nop" evidence="7">
    <location>
        <begin position="295"/>
        <end position="413"/>
    </location>
</feature>
<dbReference type="Pfam" id="PF01798">
    <property type="entry name" value="Nop"/>
    <property type="match status" value="1"/>
</dbReference>
<organism evidence="8 9">
    <name type="scientific">Tetracentron sinense</name>
    <name type="common">Spur-leaf</name>
    <dbReference type="NCBI Taxonomy" id="13715"/>
    <lineage>
        <taxon>Eukaryota</taxon>
        <taxon>Viridiplantae</taxon>
        <taxon>Streptophyta</taxon>
        <taxon>Embryophyta</taxon>
        <taxon>Tracheophyta</taxon>
        <taxon>Spermatophyta</taxon>
        <taxon>Magnoliopsida</taxon>
        <taxon>Trochodendrales</taxon>
        <taxon>Trochodendraceae</taxon>
        <taxon>Tetracentron</taxon>
    </lineage>
</organism>
<accession>A0A834YE19</accession>
<dbReference type="Proteomes" id="UP000655225">
    <property type="component" value="Unassembled WGS sequence"/>
</dbReference>
<evidence type="ECO:0000313" key="9">
    <source>
        <dbReference type="Proteomes" id="UP000655225"/>
    </source>
</evidence>
<evidence type="ECO:0000256" key="6">
    <source>
        <dbReference type="SAM" id="MobiDB-lite"/>
    </source>
</evidence>
<proteinExistence type="inferred from homology"/>
<dbReference type="AlphaFoldDB" id="A0A834YE19"/>
<feature type="region of interest" description="Disordered" evidence="6">
    <location>
        <begin position="431"/>
        <end position="552"/>
    </location>
</feature>
<name>A0A834YE19_TETSI</name>
<dbReference type="SMART" id="SM00931">
    <property type="entry name" value="NOSIC"/>
    <property type="match status" value="1"/>
</dbReference>
<dbReference type="GO" id="GO:0032040">
    <property type="term" value="C:small-subunit processome"/>
    <property type="evidence" value="ECO:0007669"/>
    <property type="project" value="InterPro"/>
</dbReference>
<comment type="subcellular location">
    <subcellularLocation>
        <location evidence="1">Nucleus</location>
        <location evidence="1">Nucleolus</location>
    </subcellularLocation>
</comment>
<dbReference type="InterPro" id="IPR012974">
    <property type="entry name" value="NOP58/56_N"/>
</dbReference>
<dbReference type="SUPFAM" id="SSF89124">
    <property type="entry name" value="Nop domain"/>
    <property type="match status" value="1"/>
</dbReference>
<dbReference type="FunFam" id="1.10.246.90:FF:000001">
    <property type="entry name" value="Nucleolar protein 56"/>
    <property type="match status" value="1"/>
</dbReference>
<evidence type="ECO:0000259" key="7">
    <source>
        <dbReference type="PROSITE" id="PS51358"/>
    </source>
</evidence>
<sequence length="552" mass="61672">MALYILFESASGFSLFLAHGLDEIGQNTEAVRSSVVDLNRFGKVVKLAAFHPFESALDALNQCNAVSEGLMTDELRNFLELNLPKIKEGKKPKFSLGVAEPKIGSHIFEVTKIPCQSNEFVLELIRGVRLHFDRFIKDLKPGDLEKAQLGLGHSYSRAKVKFNVNRVDNMVIQAIFLLDTLDKDVNSFSMRVREWYSWHFPELVKIVNDNYLYAKVAKFVENKSELSEEKIPGLADILGDEDKAKEIVEASKASMGQDLSPIDLINVQQFAQRVMDLSEYRKKLYEYLVTKMNDIAPNLASLIGEVVGARLISHAGSLTNLAKCPSSTLQILGAEKALFRALKTRGNTPKYGLIFHSSFIGRASARNKGRMARYLANKCSIASRIDCFSETNTTAFGEKLREQVEERLDFYDKGIAPRKNIDVMKDALNSTQTKGGEAGEDYGEIDTNGEPTEFSVKKSKKKKSKDEANVDAVTNGDASVEPETEKKKRKKEKRKLAQEAQTPESLNGVNGFGSEQDGTTKKKKKSKDADREGLQTASEVKKKKKSEREDEE</sequence>
<dbReference type="Gene3D" id="1.10.287.4070">
    <property type="match status" value="1"/>
</dbReference>
<evidence type="ECO:0000256" key="2">
    <source>
        <dbReference type="ARBA" id="ARBA00009211"/>
    </source>
</evidence>
<protein>
    <recommendedName>
        <fullName evidence="5">Nucleolar protein 56</fullName>
    </recommendedName>
</protein>
<keyword evidence="3" id="KW-0690">Ribosome biogenesis</keyword>
<evidence type="ECO:0000256" key="5">
    <source>
        <dbReference type="ARBA" id="ARBA00040742"/>
    </source>
</evidence>
<keyword evidence="9" id="KW-1185">Reference proteome</keyword>
<dbReference type="PANTHER" id="PTHR10894">
    <property type="entry name" value="NUCLEOLAR PROTEIN 5 NUCLEOLAR PROTEIN NOP5 NOP58"/>
    <property type="match status" value="1"/>
</dbReference>
<comment type="similarity">
    <text evidence="2">Belongs to the NOP5/NOP56 family.</text>
</comment>
<dbReference type="GO" id="GO:0030515">
    <property type="term" value="F:snoRNA binding"/>
    <property type="evidence" value="ECO:0007669"/>
    <property type="project" value="InterPro"/>
</dbReference>
<gene>
    <name evidence="8" type="ORF">HHK36_029458</name>
</gene>
<dbReference type="PANTHER" id="PTHR10894:SF0">
    <property type="entry name" value="NUCLEOLAR PROTEIN 56"/>
    <property type="match status" value="1"/>
</dbReference>
<evidence type="ECO:0000256" key="3">
    <source>
        <dbReference type="ARBA" id="ARBA00022517"/>
    </source>
</evidence>
<evidence type="ECO:0000256" key="4">
    <source>
        <dbReference type="ARBA" id="ARBA00023242"/>
    </source>
</evidence>
<dbReference type="InterPro" id="IPR045056">
    <property type="entry name" value="Nop56/Nop58"/>
</dbReference>
<comment type="caution">
    <text evidence="8">The sequence shown here is derived from an EMBL/GenBank/DDBJ whole genome shotgun (WGS) entry which is preliminary data.</text>
</comment>
<evidence type="ECO:0000313" key="8">
    <source>
        <dbReference type="EMBL" id="KAF8378121.1"/>
    </source>
</evidence>
<dbReference type="InterPro" id="IPR002687">
    <property type="entry name" value="Nop_dom"/>
</dbReference>